<feature type="non-terminal residue" evidence="1">
    <location>
        <position position="1"/>
    </location>
</feature>
<reference evidence="1" key="1">
    <citation type="submission" date="2021-06" db="EMBL/GenBank/DDBJ databases">
        <authorList>
            <person name="Kallberg Y."/>
            <person name="Tangrot J."/>
            <person name="Rosling A."/>
        </authorList>
    </citation>
    <scope>NUCLEOTIDE SEQUENCE</scope>
    <source>
        <strain evidence="1">MA453B</strain>
    </source>
</reference>
<gene>
    <name evidence="1" type="ORF">DERYTH_LOCUS17704</name>
</gene>
<dbReference type="EMBL" id="CAJVPY010016984">
    <property type="protein sequence ID" value="CAG8759756.1"/>
    <property type="molecule type" value="Genomic_DNA"/>
</dbReference>
<dbReference type="AlphaFoldDB" id="A0A9N9J2T7"/>
<evidence type="ECO:0000313" key="1">
    <source>
        <dbReference type="EMBL" id="CAG8759756.1"/>
    </source>
</evidence>
<comment type="caution">
    <text evidence="1">The sequence shown here is derived from an EMBL/GenBank/DDBJ whole genome shotgun (WGS) entry which is preliminary data.</text>
</comment>
<protein>
    <submittedName>
        <fullName evidence="1">292_t:CDS:1</fullName>
    </submittedName>
</protein>
<keyword evidence="2" id="KW-1185">Reference proteome</keyword>
<dbReference type="Proteomes" id="UP000789405">
    <property type="component" value="Unassembled WGS sequence"/>
</dbReference>
<name>A0A9N9J2T7_9GLOM</name>
<accession>A0A9N9J2T7</accession>
<organism evidence="1 2">
    <name type="scientific">Dentiscutata erythropus</name>
    <dbReference type="NCBI Taxonomy" id="1348616"/>
    <lineage>
        <taxon>Eukaryota</taxon>
        <taxon>Fungi</taxon>
        <taxon>Fungi incertae sedis</taxon>
        <taxon>Mucoromycota</taxon>
        <taxon>Glomeromycotina</taxon>
        <taxon>Glomeromycetes</taxon>
        <taxon>Diversisporales</taxon>
        <taxon>Gigasporaceae</taxon>
        <taxon>Dentiscutata</taxon>
    </lineage>
</organism>
<proteinExistence type="predicted"/>
<evidence type="ECO:0000313" key="2">
    <source>
        <dbReference type="Proteomes" id="UP000789405"/>
    </source>
</evidence>
<sequence>QRNHAITNISEKLANLALIAVLPLLSPHWNIITKNYYSINDEEFDKNFKDFDELREFENFSIVMDYHLLQSL</sequence>